<dbReference type="AlphaFoldDB" id="A0A7W4WG73"/>
<dbReference type="Proteomes" id="UP000535937">
    <property type="component" value="Unassembled WGS sequence"/>
</dbReference>
<accession>A0A7W4WG73</accession>
<name>A0A7W4WG73_9GAMM</name>
<dbReference type="EMBL" id="JACHWZ010000024">
    <property type="protein sequence ID" value="MBB3063098.1"/>
    <property type="molecule type" value="Genomic_DNA"/>
</dbReference>
<sequence>MSLTADRTEIEAIFQRLAKAHADRDAGAIVALYAPNAVIYDLAPPLGHRGMERHSVSEWLATWDGPIRIDIRDLELTIDGDLAFATALNRMRGLQGGAEQDLWFRSTTCFCKADGRWRIIHEHTSVPFYMDGSDQAALDLEP</sequence>
<dbReference type="SUPFAM" id="SSF54427">
    <property type="entry name" value="NTF2-like"/>
    <property type="match status" value="1"/>
</dbReference>
<dbReference type="RefSeq" id="WP_183462981.1">
    <property type="nucleotide sequence ID" value="NZ_JACHWZ010000024.1"/>
</dbReference>
<feature type="domain" description="SnoaL-like" evidence="1">
    <location>
        <begin position="10"/>
        <end position="128"/>
    </location>
</feature>
<reference evidence="2 3" key="1">
    <citation type="submission" date="2020-08" db="EMBL/GenBank/DDBJ databases">
        <title>Genomic Encyclopedia of Type Strains, Phase III (KMG-III): the genomes of soil and plant-associated and newly described type strains.</title>
        <authorList>
            <person name="Whitman W."/>
        </authorList>
    </citation>
    <scope>NUCLEOTIDE SEQUENCE [LARGE SCALE GENOMIC DNA]</scope>
    <source>
        <strain evidence="2 3">CECT 8799</strain>
    </source>
</reference>
<protein>
    <submittedName>
        <fullName evidence="2">Uncharacterized protein (TIGR02246 family)</fullName>
    </submittedName>
</protein>
<evidence type="ECO:0000259" key="1">
    <source>
        <dbReference type="Pfam" id="PF13474"/>
    </source>
</evidence>
<dbReference type="Gene3D" id="3.10.450.50">
    <property type="match status" value="1"/>
</dbReference>
<dbReference type="InterPro" id="IPR037401">
    <property type="entry name" value="SnoaL-like"/>
</dbReference>
<evidence type="ECO:0000313" key="2">
    <source>
        <dbReference type="EMBL" id="MBB3063098.1"/>
    </source>
</evidence>
<gene>
    <name evidence="2" type="ORF">FHS09_003950</name>
</gene>
<dbReference type="InterPro" id="IPR032710">
    <property type="entry name" value="NTF2-like_dom_sf"/>
</dbReference>
<comment type="caution">
    <text evidence="2">The sequence shown here is derived from an EMBL/GenBank/DDBJ whole genome shotgun (WGS) entry which is preliminary data.</text>
</comment>
<dbReference type="Pfam" id="PF13474">
    <property type="entry name" value="SnoaL_3"/>
    <property type="match status" value="1"/>
</dbReference>
<organism evidence="2 3">
    <name type="scientific">Microbulbifer rhizosphaerae</name>
    <dbReference type="NCBI Taxonomy" id="1562603"/>
    <lineage>
        <taxon>Bacteria</taxon>
        <taxon>Pseudomonadati</taxon>
        <taxon>Pseudomonadota</taxon>
        <taxon>Gammaproteobacteria</taxon>
        <taxon>Cellvibrionales</taxon>
        <taxon>Microbulbiferaceae</taxon>
        <taxon>Microbulbifer</taxon>
    </lineage>
</organism>
<keyword evidence="3" id="KW-1185">Reference proteome</keyword>
<evidence type="ECO:0000313" key="3">
    <source>
        <dbReference type="Proteomes" id="UP000535937"/>
    </source>
</evidence>
<proteinExistence type="predicted"/>